<evidence type="ECO:0000313" key="7">
    <source>
        <dbReference type="EMBL" id="PKI72833.1"/>
    </source>
</evidence>
<feature type="non-terminal residue" evidence="7">
    <location>
        <position position="1"/>
    </location>
</feature>
<dbReference type="Pfam" id="PF08100">
    <property type="entry name" value="Dimerisation"/>
    <property type="match status" value="1"/>
</dbReference>
<dbReference type="Pfam" id="PF00891">
    <property type="entry name" value="Methyltransf_2"/>
    <property type="match status" value="1"/>
</dbReference>
<dbReference type="STRING" id="22663.A0A2I0KWV3"/>
<dbReference type="FunFam" id="1.10.10.10:FF:000213">
    <property type="entry name" value="Coniferyl alcohol 9-O-methyltransferase"/>
    <property type="match status" value="1"/>
</dbReference>
<comment type="caution">
    <text evidence="7">The sequence shown here is derived from an EMBL/GenBank/DDBJ whole genome shotgun (WGS) entry which is preliminary data.</text>
</comment>
<dbReference type="GO" id="GO:0032259">
    <property type="term" value="P:methylation"/>
    <property type="evidence" value="ECO:0007669"/>
    <property type="project" value="UniProtKB-KW"/>
</dbReference>
<dbReference type="InterPro" id="IPR016461">
    <property type="entry name" value="COMT-like"/>
</dbReference>
<evidence type="ECO:0000313" key="8">
    <source>
        <dbReference type="Proteomes" id="UP000233551"/>
    </source>
</evidence>
<dbReference type="EMBL" id="PGOL01000307">
    <property type="protein sequence ID" value="PKI72833.1"/>
    <property type="molecule type" value="Genomic_DNA"/>
</dbReference>
<dbReference type="SUPFAM" id="SSF46785">
    <property type="entry name" value="Winged helix' DNA-binding domain"/>
    <property type="match status" value="1"/>
</dbReference>
<organism evidence="7 8">
    <name type="scientific">Punica granatum</name>
    <name type="common">Pomegranate</name>
    <dbReference type="NCBI Taxonomy" id="22663"/>
    <lineage>
        <taxon>Eukaryota</taxon>
        <taxon>Viridiplantae</taxon>
        <taxon>Streptophyta</taxon>
        <taxon>Embryophyta</taxon>
        <taxon>Tracheophyta</taxon>
        <taxon>Spermatophyta</taxon>
        <taxon>Magnoliopsida</taxon>
        <taxon>eudicotyledons</taxon>
        <taxon>Gunneridae</taxon>
        <taxon>Pentapetalae</taxon>
        <taxon>rosids</taxon>
        <taxon>malvids</taxon>
        <taxon>Myrtales</taxon>
        <taxon>Lythraceae</taxon>
        <taxon>Punica</taxon>
    </lineage>
</organism>
<dbReference type="InterPro" id="IPR036388">
    <property type="entry name" value="WH-like_DNA-bd_sf"/>
</dbReference>
<keyword evidence="3" id="KW-0949">S-adenosyl-L-methionine</keyword>
<dbReference type="SUPFAM" id="SSF53335">
    <property type="entry name" value="S-adenosyl-L-methionine-dependent methyltransferases"/>
    <property type="match status" value="1"/>
</dbReference>
<dbReference type="PANTHER" id="PTHR11746">
    <property type="entry name" value="O-METHYLTRANSFERASE"/>
    <property type="match status" value="1"/>
</dbReference>
<keyword evidence="8" id="KW-1185">Reference proteome</keyword>
<name>A0A2I0KWV3_PUNGR</name>
<dbReference type="InterPro" id="IPR001077">
    <property type="entry name" value="COMT_C"/>
</dbReference>
<dbReference type="GO" id="GO:0009717">
    <property type="term" value="P:isoflavonoid biosynthetic process"/>
    <property type="evidence" value="ECO:0007669"/>
    <property type="project" value="UniProtKB-ARBA"/>
</dbReference>
<evidence type="ECO:0008006" key="9">
    <source>
        <dbReference type="Google" id="ProtNLM"/>
    </source>
</evidence>
<dbReference type="InterPro" id="IPR036390">
    <property type="entry name" value="WH_DNA-bd_sf"/>
</dbReference>
<evidence type="ECO:0000256" key="1">
    <source>
        <dbReference type="ARBA" id="ARBA00022603"/>
    </source>
</evidence>
<gene>
    <name evidence="7" type="ORF">CRG98_006758</name>
</gene>
<dbReference type="Gene3D" id="3.40.50.150">
    <property type="entry name" value="Vaccinia Virus protein VP39"/>
    <property type="match status" value="1"/>
</dbReference>
<feature type="region of interest" description="Disordered" evidence="4">
    <location>
        <begin position="160"/>
        <end position="179"/>
    </location>
</feature>
<evidence type="ECO:0000259" key="5">
    <source>
        <dbReference type="Pfam" id="PF00891"/>
    </source>
</evidence>
<evidence type="ECO:0000256" key="2">
    <source>
        <dbReference type="ARBA" id="ARBA00022679"/>
    </source>
</evidence>
<feature type="domain" description="O-methyltransferase dimerisation" evidence="6">
    <location>
        <begin position="58"/>
        <end position="121"/>
    </location>
</feature>
<dbReference type="PROSITE" id="PS51683">
    <property type="entry name" value="SAM_OMT_II"/>
    <property type="match status" value="1"/>
</dbReference>
<dbReference type="Proteomes" id="UP000233551">
    <property type="component" value="Unassembled WGS sequence"/>
</dbReference>
<dbReference type="InterPro" id="IPR029063">
    <property type="entry name" value="SAM-dependent_MTases_sf"/>
</dbReference>
<sequence length="312" mass="34225">SLVIRIVGWETLHYKMSTHHSSFRASDQEGFENQKLSMELNHGEKSEDLFRAQSHIYRHIFNFIDSMSLKCAVRLGIADVIHSHERPITLPELAKALSIHPSRTASLGRLMRALVHSGIFALLVKGNLTCLSPFVLAMVDPALVGPWHCLGDWFTETSSSNNSNSDSNSNSKQSPSTPFEAAHGVDLWGYERQDPSFNNTFNLAMASDSGMMNLVIGECREVFEGLRSLVDVGGGTGTVARIITRAFPGLKCTVLDLPHVVEGLENCESLKFVGGDMFEAVPSADAVLLKVVSSASTSEICSVYYVFMISLR</sequence>
<evidence type="ECO:0000256" key="3">
    <source>
        <dbReference type="ARBA" id="ARBA00022691"/>
    </source>
</evidence>
<dbReference type="AlphaFoldDB" id="A0A2I0KWV3"/>
<dbReference type="PIRSF" id="PIRSF005739">
    <property type="entry name" value="O-mtase"/>
    <property type="match status" value="1"/>
</dbReference>
<evidence type="ECO:0000256" key="4">
    <source>
        <dbReference type="SAM" id="MobiDB-lite"/>
    </source>
</evidence>
<dbReference type="InterPro" id="IPR012967">
    <property type="entry name" value="COMT_dimerisation"/>
</dbReference>
<proteinExistence type="predicted"/>
<reference evidence="7 8" key="1">
    <citation type="submission" date="2017-11" db="EMBL/GenBank/DDBJ databases">
        <title>De-novo sequencing of pomegranate (Punica granatum L.) genome.</title>
        <authorList>
            <person name="Akparov Z."/>
            <person name="Amiraslanov A."/>
            <person name="Hajiyeva S."/>
            <person name="Abbasov M."/>
            <person name="Kaur K."/>
            <person name="Hamwieh A."/>
            <person name="Solovyev V."/>
            <person name="Salamov A."/>
            <person name="Braich B."/>
            <person name="Kosarev P."/>
            <person name="Mahmoud A."/>
            <person name="Hajiyev E."/>
            <person name="Babayeva S."/>
            <person name="Izzatullayeva V."/>
            <person name="Mammadov A."/>
            <person name="Mammadov A."/>
            <person name="Sharifova S."/>
            <person name="Ojaghi J."/>
            <person name="Eynullazada K."/>
            <person name="Bayramov B."/>
            <person name="Abdulazimova A."/>
            <person name="Shahmuradov I."/>
        </authorList>
    </citation>
    <scope>NUCLEOTIDE SEQUENCE [LARGE SCALE GENOMIC DNA]</scope>
    <source>
        <strain evidence="8">cv. AG2017</strain>
        <tissue evidence="7">Leaf</tissue>
    </source>
</reference>
<protein>
    <recommendedName>
        <fullName evidence="9">Trans-resveratrol di-O-methyltransferase-like</fullName>
    </recommendedName>
</protein>
<keyword evidence="2" id="KW-0808">Transferase</keyword>
<dbReference type="GO" id="GO:0008171">
    <property type="term" value="F:O-methyltransferase activity"/>
    <property type="evidence" value="ECO:0007669"/>
    <property type="project" value="InterPro"/>
</dbReference>
<keyword evidence="1" id="KW-0489">Methyltransferase</keyword>
<accession>A0A2I0KWV3</accession>
<evidence type="ECO:0000259" key="6">
    <source>
        <dbReference type="Pfam" id="PF08100"/>
    </source>
</evidence>
<dbReference type="Gene3D" id="1.10.10.10">
    <property type="entry name" value="Winged helix-like DNA-binding domain superfamily/Winged helix DNA-binding domain"/>
    <property type="match status" value="1"/>
</dbReference>
<dbReference type="GO" id="GO:0046983">
    <property type="term" value="F:protein dimerization activity"/>
    <property type="evidence" value="ECO:0007669"/>
    <property type="project" value="InterPro"/>
</dbReference>
<dbReference type="GO" id="GO:0008757">
    <property type="term" value="F:S-adenosylmethionine-dependent methyltransferase activity"/>
    <property type="evidence" value="ECO:0007669"/>
    <property type="project" value="UniProtKB-ARBA"/>
</dbReference>
<feature type="domain" description="O-methyltransferase C-terminal" evidence="5">
    <location>
        <begin position="173"/>
        <end position="294"/>
    </location>
</feature>
<feature type="compositionally biased region" description="Low complexity" evidence="4">
    <location>
        <begin position="160"/>
        <end position="176"/>
    </location>
</feature>